<evidence type="ECO:0000256" key="1">
    <source>
        <dbReference type="SAM" id="MobiDB-lite"/>
    </source>
</evidence>
<dbReference type="SUPFAM" id="SSF55961">
    <property type="entry name" value="Bet v1-like"/>
    <property type="match status" value="1"/>
</dbReference>
<proteinExistence type="predicted"/>
<dbReference type="InterPro" id="IPR023393">
    <property type="entry name" value="START-like_dom_sf"/>
</dbReference>
<gene>
    <name evidence="2" type="ORF">Cvel_25036.t1.CR1</name>
</gene>
<feature type="region of interest" description="Disordered" evidence="1">
    <location>
        <begin position="174"/>
        <end position="263"/>
    </location>
</feature>
<dbReference type="Gene3D" id="3.30.530.20">
    <property type="match status" value="1"/>
</dbReference>
<dbReference type="PhylomeDB" id="A0A0G4H814"/>
<dbReference type="AlphaFoldDB" id="A0A0G4H814"/>
<accession>A0A0G4H814</accession>
<feature type="region of interest" description="Disordered" evidence="1">
    <location>
        <begin position="101"/>
        <end position="120"/>
    </location>
</feature>
<organism evidence="2">
    <name type="scientific">Chromera velia CCMP2878</name>
    <dbReference type="NCBI Taxonomy" id="1169474"/>
    <lineage>
        <taxon>Eukaryota</taxon>
        <taxon>Sar</taxon>
        <taxon>Alveolata</taxon>
        <taxon>Colpodellida</taxon>
        <taxon>Chromeraceae</taxon>
        <taxon>Chromera</taxon>
    </lineage>
</organism>
<evidence type="ECO:0000313" key="2">
    <source>
        <dbReference type="EMBL" id="CEM39837.1"/>
    </source>
</evidence>
<sequence length="551" mass="60707">MAATAVDVSSGSPMTSYGGFAHVKAQIQKWTQQLDSVSFLKQSGAHEDASRELEDLTRSVEVFFDTEVAESNYVGAVMDEDVEFDGPVAPSGFLCSSCVPKKGKSGGPHSQGTKQRNAMMEDEETLQLLSQFCIRLNESPEVQEIRADDSHIAELSAAPGPSVYRALKRVLTLDGEELPPETPGPNAGDGEGNRRGNGQRRLSAEAVKAVERVGERSHSIDNTPQTRTGGLTTEGQGTSPGIASSEGVRSPEVGGGPTVDGADAEDAEFLRGIESLWEEVRSAYEREKVLLANDLWLSLKKRIAEALRFRRNSATHASVSPQQLSASMFSHAQSQPPNSTYNRLVNLLHQYEKDTLIKELEVKAKWAADAFAVLSEGTEGWDYVKHKTHEFWSKKLPDGTYIFRCEGVMDQPVFNIVSILVEGDQHPTWCPFLESSQNWEITRVSQIVQHTYSLPWPFDKRYTNLLGFGVDALDDPDKECLMVLAKSLNEESLFLCRDKEVPEIDPAKPRMDIHLFAFIMTPDPTGKPATKVQFFAKLDPNVSQSGSQAVT</sequence>
<feature type="compositionally biased region" description="Basic and acidic residues" evidence="1">
    <location>
        <begin position="208"/>
        <end position="219"/>
    </location>
</feature>
<reference evidence="2" key="1">
    <citation type="submission" date="2014-11" db="EMBL/GenBank/DDBJ databases">
        <authorList>
            <person name="Otto D Thomas"/>
            <person name="Naeem Raeece"/>
        </authorList>
    </citation>
    <scope>NUCLEOTIDE SEQUENCE</scope>
</reference>
<evidence type="ECO:0008006" key="3">
    <source>
        <dbReference type="Google" id="ProtNLM"/>
    </source>
</evidence>
<name>A0A0G4H814_9ALVE</name>
<dbReference type="VEuPathDB" id="CryptoDB:Cvel_25036"/>
<dbReference type="EMBL" id="CDMZ01001960">
    <property type="protein sequence ID" value="CEM39837.1"/>
    <property type="molecule type" value="Genomic_DNA"/>
</dbReference>
<protein>
    <recommendedName>
        <fullName evidence="3">START domain-containing protein</fullName>
    </recommendedName>
</protein>
<feature type="compositionally biased region" description="Polar residues" evidence="1">
    <location>
        <begin position="220"/>
        <end position="242"/>
    </location>
</feature>